<comment type="subcellular location">
    <subcellularLocation>
        <location evidence="1">Membrane</location>
        <topology evidence="1">Multi-pass membrane protein</topology>
    </subcellularLocation>
</comment>
<name>A0ABS8W3M6_9GAMM</name>
<dbReference type="Pfam" id="PF04241">
    <property type="entry name" value="DUF423"/>
    <property type="match status" value="1"/>
</dbReference>
<dbReference type="Proteomes" id="UP001201273">
    <property type="component" value="Unassembled WGS sequence"/>
</dbReference>
<proteinExistence type="inferred from homology"/>
<dbReference type="PANTHER" id="PTHR43461:SF1">
    <property type="entry name" value="TRANSMEMBRANE PROTEIN 256"/>
    <property type="match status" value="1"/>
</dbReference>
<evidence type="ECO:0000256" key="2">
    <source>
        <dbReference type="ARBA" id="ARBA00009694"/>
    </source>
</evidence>
<keyword evidence="3 6" id="KW-0812">Transmembrane</keyword>
<accession>A0ABS8W3M6</accession>
<dbReference type="RefSeq" id="WP_233051163.1">
    <property type="nucleotide sequence ID" value="NZ_JAIMJA010000002.1"/>
</dbReference>
<comment type="similarity">
    <text evidence="2">Belongs to the UPF0382 family.</text>
</comment>
<evidence type="ECO:0000256" key="5">
    <source>
        <dbReference type="ARBA" id="ARBA00023136"/>
    </source>
</evidence>
<gene>
    <name evidence="7" type="ORF">K6Y31_01840</name>
</gene>
<feature type="transmembrane region" description="Helical" evidence="6">
    <location>
        <begin position="49"/>
        <end position="66"/>
    </location>
</feature>
<dbReference type="EMBL" id="JAIMJA010000002">
    <property type="protein sequence ID" value="MCE2593557.1"/>
    <property type="molecule type" value="Genomic_DNA"/>
</dbReference>
<keyword evidence="8" id="KW-1185">Reference proteome</keyword>
<evidence type="ECO:0000256" key="4">
    <source>
        <dbReference type="ARBA" id="ARBA00022989"/>
    </source>
</evidence>
<feature type="transmembrane region" description="Helical" evidence="6">
    <location>
        <begin position="102"/>
        <end position="126"/>
    </location>
</feature>
<organism evidence="7 8">
    <name type="scientific">Motilimonas cestriensis</name>
    <dbReference type="NCBI Taxonomy" id="2742685"/>
    <lineage>
        <taxon>Bacteria</taxon>
        <taxon>Pseudomonadati</taxon>
        <taxon>Pseudomonadota</taxon>
        <taxon>Gammaproteobacteria</taxon>
        <taxon>Alteromonadales</taxon>
        <taxon>Alteromonadales genera incertae sedis</taxon>
        <taxon>Motilimonas</taxon>
    </lineage>
</organism>
<feature type="transmembrane region" description="Helical" evidence="6">
    <location>
        <begin position="73"/>
        <end position="96"/>
    </location>
</feature>
<keyword evidence="5 6" id="KW-0472">Membrane</keyword>
<dbReference type="PANTHER" id="PTHR43461">
    <property type="entry name" value="TRANSMEMBRANE PROTEIN 256"/>
    <property type="match status" value="1"/>
</dbReference>
<evidence type="ECO:0000256" key="6">
    <source>
        <dbReference type="SAM" id="Phobius"/>
    </source>
</evidence>
<evidence type="ECO:0000256" key="3">
    <source>
        <dbReference type="ARBA" id="ARBA00022692"/>
    </source>
</evidence>
<reference evidence="7 8" key="1">
    <citation type="journal article" date="2022" name="Environ. Microbiol. Rep.">
        <title>Eco-phylogenetic analyses reveal divergent evolution of vitamin B12 metabolism in the marine bacterial family 'Psychromonadaceae'.</title>
        <authorList>
            <person name="Jin X."/>
            <person name="Yang Y."/>
            <person name="Cao H."/>
            <person name="Gao B."/>
            <person name="Zhao Z."/>
        </authorList>
    </citation>
    <scope>NUCLEOTIDE SEQUENCE [LARGE SCALE GENOMIC DNA]</scope>
    <source>
        <strain evidence="7 8">MKS20</strain>
    </source>
</reference>
<evidence type="ECO:0000313" key="8">
    <source>
        <dbReference type="Proteomes" id="UP001201273"/>
    </source>
</evidence>
<evidence type="ECO:0000256" key="1">
    <source>
        <dbReference type="ARBA" id="ARBA00004141"/>
    </source>
</evidence>
<protein>
    <submittedName>
        <fullName evidence="7">DUF423 domain-containing protein</fullName>
    </submittedName>
</protein>
<keyword evidence="4 6" id="KW-1133">Transmembrane helix</keyword>
<dbReference type="InterPro" id="IPR006696">
    <property type="entry name" value="DUF423"/>
</dbReference>
<comment type="caution">
    <text evidence="7">The sequence shown here is derived from an EMBL/GenBank/DDBJ whole genome shotgun (WGS) entry which is preliminary data.</text>
</comment>
<evidence type="ECO:0000313" key="7">
    <source>
        <dbReference type="EMBL" id="MCE2593557.1"/>
    </source>
</evidence>
<sequence length="131" mass="14348">MLGTRVMFLLAGLSGAFAVGFGAYASHGLSGKLDAQLFSYVQMALQYHFYHTLAILACAVISLFIQQDGRYRLSYYACCCFVVGLVLFCGSFYYWALSGYKLPAFVTPFGGGSFILGWLCLAMIALRGNKQ</sequence>